<proteinExistence type="predicted"/>
<protein>
    <submittedName>
        <fullName evidence="1">Uncharacterized protein</fullName>
    </submittedName>
</protein>
<keyword evidence="2" id="KW-1185">Reference proteome</keyword>
<reference evidence="1 2" key="1">
    <citation type="submission" date="2021-01" db="EMBL/GenBank/DDBJ databases">
        <title>WGS of actinomycetes isolated from Thailand.</title>
        <authorList>
            <person name="Thawai C."/>
        </authorList>
    </citation>
    <scope>NUCLEOTIDE SEQUENCE [LARGE SCALE GENOMIC DNA]</scope>
    <source>
        <strain evidence="1 2">CA1R205</strain>
    </source>
</reference>
<evidence type="ECO:0000313" key="1">
    <source>
        <dbReference type="EMBL" id="MBL1096786.1"/>
    </source>
</evidence>
<evidence type="ECO:0000313" key="2">
    <source>
        <dbReference type="Proteomes" id="UP000634229"/>
    </source>
</evidence>
<dbReference type="EMBL" id="JAERRF010000004">
    <property type="protein sequence ID" value="MBL1096786.1"/>
    <property type="molecule type" value="Genomic_DNA"/>
</dbReference>
<gene>
    <name evidence="1" type="ORF">JK363_08940</name>
</gene>
<dbReference type="Proteomes" id="UP000634229">
    <property type="component" value="Unassembled WGS sequence"/>
</dbReference>
<comment type="caution">
    <text evidence="1">The sequence shown here is derived from an EMBL/GenBank/DDBJ whole genome shotgun (WGS) entry which is preliminary data.</text>
</comment>
<name>A0ABS1N9N1_9ACTN</name>
<accession>A0ABS1N9N1</accession>
<organism evidence="1 2">
    <name type="scientific">Streptomyces coffeae</name>
    <dbReference type="NCBI Taxonomy" id="621382"/>
    <lineage>
        <taxon>Bacteria</taxon>
        <taxon>Bacillati</taxon>
        <taxon>Actinomycetota</taxon>
        <taxon>Actinomycetes</taxon>
        <taxon>Kitasatosporales</taxon>
        <taxon>Streptomycetaceae</taxon>
        <taxon>Streptomyces</taxon>
    </lineage>
</organism>
<sequence length="58" mass="5960">MDGRQSAALPAAEEEWRAAIEHAACCLACRTPGAVCETGGGLLAAYNAATRQAREATP</sequence>
<dbReference type="RefSeq" id="WP_201873544.1">
    <property type="nucleotide sequence ID" value="NZ_JAERRF010000004.1"/>
</dbReference>